<dbReference type="AlphaFoldDB" id="A0AAV0P9F7"/>
<proteinExistence type="predicted"/>
<dbReference type="SUPFAM" id="SSF49562">
    <property type="entry name" value="C2 domain (Calcium/lipid-binding domain, CaLB)"/>
    <property type="match status" value="1"/>
</dbReference>
<evidence type="ECO:0000313" key="2">
    <source>
        <dbReference type="EMBL" id="CAI0467863.1"/>
    </source>
</evidence>
<organism evidence="2 3">
    <name type="scientific">Linum tenue</name>
    <dbReference type="NCBI Taxonomy" id="586396"/>
    <lineage>
        <taxon>Eukaryota</taxon>
        <taxon>Viridiplantae</taxon>
        <taxon>Streptophyta</taxon>
        <taxon>Embryophyta</taxon>
        <taxon>Tracheophyta</taxon>
        <taxon>Spermatophyta</taxon>
        <taxon>Magnoliopsida</taxon>
        <taxon>eudicotyledons</taxon>
        <taxon>Gunneridae</taxon>
        <taxon>Pentapetalae</taxon>
        <taxon>rosids</taxon>
        <taxon>fabids</taxon>
        <taxon>Malpighiales</taxon>
        <taxon>Linaceae</taxon>
        <taxon>Linum</taxon>
    </lineage>
</organism>
<feature type="domain" description="C2" evidence="1">
    <location>
        <begin position="8"/>
        <end position="103"/>
    </location>
</feature>
<dbReference type="PANTHER" id="PTHR32246">
    <property type="entry name" value="INGRESSION PROTEIN FIC1"/>
    <property type="match status" value="1"/>
</dbReference>
<dbReference type="InterPro" id="IPR035892">
    <property type="entry name" value="C2_domain_sf"/>
</dbReference>
<keyword evidence="3" id="KW-1185">Reference proteome</keyword>
<dbReference type="Proteomes" id="UP001154282">
    <property type="component" value="Unassembled WGS sequence"/>
</dbReference>
<protein>
    <recommendedName>
        <fullName evidence="1">C2 domain-containing protein</fullName>
    </recommendedName>
</protein>
<gene>
    <name evidence="2" type="ORF">LITE_LOCUS37604</name>
</gene>
<dbReference type="Gene3D" id="2.60.40.150">
    <property type="entry name" value="C2 domain"/>
    <property type="match status" value="1"/>
</dbReference>
<dbReference type="SMART" id="SM00239">
    <property type="entry name" value="C2"/>
    <property type="match status" value="1"/>
</dbReference>
<dbReference type="InterPro" id="IPR044750">
    <property type="entry name" value="C2_SRC2/BAP"/>
</dbReference>
<evidence type="ECO:0000313" key="3">
    <source>
        <dbReference type="Proteomes" id="UP001154282"/>
    </source>
</evidence>
<dbReference type="CDD" id="cd04051">
    <property type="entry name" value="C2_SRC2_like"/>
    <property type="match status" value="1"/>
</dbReference>
<name>A0AAV0P9F7_9ROSI</name>
<dbReference type="EMBL" id="CAMGYJ010000008">
    <property type="protein sequence ID" value="CAI0467863.1"/>
    <property type="molecule type" value="Genomic_DNA"/>
</dbReference>
<evidence type="ECO:0000259" key="1">
    <source>
        <dbReference type="SMART" id="SM00239"/>
    </source>
</evidence>
<sequence length="192" mass="19959">MAAAGTRTLEFTVLSAEDLRLDGRPVKKKAFVVVRRIDPFINSGSTRADSDGGSYPQWNEKVVIEMPMLTDSVTLEVRSGNRVVGAAVVPVSDFLGDGPTPEDYLHFLSYRLRDPRGVKNGIINFSVRVRGGGGGGSIYGCSPAAGKKVVGAECGGSSTPPSWGVPMVGGRSNYGGGGGVVTGVPVWGSSRA</sequence>
<dbReference type="PANTHER" id="PTHR32246:SF17">
    <property type="entry name" value="BON1-ASSOCIATED PROTEIN 2"/>
    <property type="match status" value="1"/>
</dbReference>
<accession>A0AAV0P9F7</accession>
<dbReference type="InterPro" id="IPR000008">
    <property type="entry name" value="C2_dom"/>
</dbReference>
<reference evidence="2" key="1">
    <citation type="submission" date="2022-08" db="EMBL/GenBank/DDBJ databases">
        <authorList>
            <person name="Gutierrez-Valencia J."/>
        </authorList>
    </citation>
    <scope>NUCLEOTIDE SEQUENCE</scope>
</reference>
<comment type="caution">
    <text evidence="2">The sequence shown here is derived from an EMBL/GenBank/DDBJ whole genome shotgun (WGS) entry which is preliminary data.</text>
</comment>
<dbReference type="GO" id="GO:0006952">
    <property type="term" value="P:defense response"/>
    <property type="evidence" value="ECO:0007669"/>
    <property type="project" value="InterPro"/>
</dbReference>
<dbReference type="Pfam" id="PF00168">
    <property type="entry name" value="C2"/>
    <property type="match status" value="1"/>
</dbReference>